<feature type="compositionally biased region" description="Polar residues" evidence="1">
    <location>
        <begin position="1"/>
        <end position="17"/>
    </location>
</feature>
<keyword evidence="3" id="KW-1185">Reference proteome</keyword>
<accession>A0A5B0GSG6</accession>
<evidence type="ECO:0000313" key="3">
    <source>
        <dbReference type="Proteomes" id="UP000325273"/>
    </source>
</evidence>
<evidence type="ECO:0000256" key="1">
    <source>
        <dbReference type="SAM" id="MobiDB-lite"/>
    </source>
</evidence>
<feature type="region of interest" description="Disordered" evidence="1">
    <location>
        <begin position="1"/>
        <end position="60"/>
    </location>
</feature>
<comment type="caution">
    <text evidence="2">The sequence shown here is derived from an EMBL/GenBank/DDBJ whole genome shotgun (WGS) entry which is preliminary data.</text>
</comment>
<dbReference type="Proteomes" id="UP000325273">
    <property type="component" value="Unassembled WGS sequence"/>
</dbReference>
<organism evidence="2 3">
    <name type="scientific">Paraburkholderia panacisoli</name>
    <dbReference type="NCBI Taxonomy" id="2603818"/>
    <lineage>
        <taxon>Bacteria</taxon>
        <taxon>Pseudomonadati</taxon>
        <taxon>Pseudomonadota</taxon>
        <taxon>Betaproteobacteria</taxon>
        <taxon>Burkholderiales</taxon>
        <taxon>Burkholderiaceae</taxon>
        <taxon>Paraburkholderia</taxon>
    </lineage>
</organism>
<sequence length="60" mass="5900">MTISGNLSSTPFSSLASTPAAEKPATASKPGGIAQPQEGATAERPSLPTGLVGHHVNTTA</sequence>
<gene>
    <name evidence="2" type="ORF">FVF58_27830</name>
</gene>
<proteinExistence type="predicted"/>
<reference evidence="2 3" key="1">
    <citation type="submission" date="2019-08" db="EMBL/GenBank/DDBJ databases">
        <title>Paraburkholderia sp. DCY113.</title>
        <authorList>
            <person name="Kang J."/>
        </authorList>
    </citation>
    <scope>NUCLEOTIDE SEQUENCE [LARGE SCALE GENOMIC DNA]</scope>
    <source>
        <strain evidence="2 3">DCY113</strain>
    </source>
</reference>
<evidence type="ECO:0000313" key="2">
    <source>
        <dbReference type="EMBL" id="KAA1005810.1"/>
    </source>
</evidence>
<name>A0A5B0GSG6_9BURK</name>
<dbReference type="EMBL" id="VTUZ01000021">
    <property type="protein sequence ID" value="KAA1005810.1"/>
    <property type="molecule type" value="Genomic_DNA"/>
</dbReference>
<dbReference type="RefSeq" id="WP_149673004.1">
    <property type="nucleotide sequence ID" value="NZ_VTUZ01000021.1"/>
</dbReference>
<dbReference type="AlphaFoldDB" id="A0A5B0GSG6"/>
<protein>
    <submittedName>
        <fullName evidence="2">Uncharacterized protein</fullName>
    </submittedName>
</protein>